<name>A0A1F6X6K2_9BACT</name>
<evidence type="ECO:0000313" key="2">
    <source>
        <dbReference type="EMBL" id="OGI89784.1"/>
    </source>
</evidence>
<evidence type="ECO:0000259" key="1">
    <source>
        <dbReference type="Pfam" id="PF20409"/>
    </source>
</evidence>
<feature type="domain" description="SnoaL-like" evidence="1">
    <location>
        <begin position="4"/>
        <end position="115"/>
    </location>
</feature>
<dbReference type="Pfam" id="PF20409">
    <property type="entry name" value="SnoaL_5"/>
    <property type="match status" value="1"/>
</dbReference>
<dbReference type="Proteomes" id="UP000176814">
    <property type="component" value="Unassembled WGS sequence"/>
</dbReference>
<comment type="caution">
    <text evidence="2">The sequence shown here is derived from an EMBL/GenBank/DDBJ whole genome shotgun (WGS) entry which is preliminary data.</text>
</comment>
<dbReference type="EMBL" id="MFUW01000026">
    <property type="protein sequence ID" value="OGI89784.1"/>
    <property type="molecule type" value="Genomic_DNA"/>
</dbReference>
<gene>
    <name evidence="2" type="ORF">A2911_00810</name>
</gene>
<dbReference type="SUPFAM" id="SSF54427">
    <property type="entry name" value="NTF2-like"/>
    <property type="match status" value="1"/>
</dbReference>
<organism evidence="2 3">
    <name type="scientific">Candidatus Nomurabacteria bacterium RIFCSPLOWO2_01_FULL_40_15</name>
    <dbReference type="NCBI Taxonomy" id="1801772"/>
    <lineage>
        <taxon>Bacteria</taxon>
        <taxon>Candidatus Nomuraibacteriota</taxon>
    </lineage>
</organism>
<dbReference type="Gene3D" id="3.10.450.50">
    <property type="match status" value="1"/>
</dbReference>
<dbReference type="PANTHER" id="PTHR34003:SF2">
    <property type="entry name" value="SNOAL-LIKE DOMAIN-CONTAINING PROTEIN"/>
    <property type="match status" value="1"/>
</dbReference>
<dbReference type="InterPro" id="IPR032710">
    <property type="entry name" value="NTF2-like_dom_sf"/>
</dbReference>
<sequence>MNNTKDLVEDLAKMIGEGKIMEAFEKYYADNVVMQENEDAPRVGKEVSRKYEEAFVNGITELHDAKILGVAVGDNYSTIESFMDVTHKDWGRAARSQVAVQHWKDGKIVNEKFYYNTK</sequence>
<accession>A0A1F6X6K2</accession>
<dbReference type="InterPro" id="IPR046860">
    <property type="entry name" value="SnoaL_5"/>
</dbReference>
<evidence type="ECO:0000313" key="3">
    <source>
        <dbReference type="Proteomes" id="UP000176814"/>
    </source>
</evidence>
<protein>
    <recommendedName>
        <fullName evidence="1">SnoaL-like domain-containing protein</fullName>
    </recommendedName>
</protein>
<dbReference type="AlphaFoldDB" id="A0A1F6X6K2"/>
<proteinExistence type="predicted"/>
<dbReference type="PANTHER" id="PTHR34003">
    <property type="entry name" value="BLL2395 PROTEIN"/>
    <property type="match status" value="1"/>
</dbReference>
<reference evidence="2 3" key="1">
    <citation type="journal article" date="2016" name="Nat. Commun.">
        <title>Thousands of microbial genomes shed light on interconnected biogeochemical processes in an aquifer system.</title>
        <authorList>
            <person name="Anantharaman K."/>
            <person name="Brown C.T."/>
            <person name="Hug L.A."/>
            <person name="Sharon I."/>
            <person name="Castelle C.J."/>
            <person name="Probst A.J."/>
            <person name="Thomas B.C."/>
            <person name="Singh A."/>
            <person name="Wilkins M.J."/>
            <person name="Karaoz U."/>
            <person name="Brodie E.L."/>
            <person name="Williams K.H."/>
            <person name="Hubbard S.S."/>
            <person name="Banfield J.F."/>
        </authorList>
    </citation>
    <scope>NUCLEOTIDE SEQUENCE [LARGE SCALE GENOMIC DNA]</scope>
</reference>